<dbReference type="GO" id="GO:0051560">
    <property type="term" value="P:mitochondrial calcium ion homeostasis"/>
    <property type="evidence" value="ECO:0007669"/>
    <property type="project" value="TreeGrafter"/>
</dbReference>
<evidence type="ECO:0000256" key="1">
    <source>
        <dbReference type="ARBA" id="ARBA00004273"/>
    </source>
</evidence>
<accession>A0A0C9PX04</accession>
<dbReference type="AlphaFoldDB" id="A0A0C9PX04"/>
<evidence type="ECO:0000313" key="4">
    <source>
        <dbReference type="EMBL" id="JAG75805.1"/>
    </source>
</evidence>
<name>A0A0C9PX04_9HYME</name>
<comment type="subcellular location">
    <subcellularLocation>
        <location evidence="1">Mitochondrion inner membrane</location>
    </subcellularLocation>
</comment>
<keyword evidence="2" id="KW-0677">Repeat</keyword>
<organism evidence="4">
    <name type="scientific">Fopius arisanus</name>
    <dbReference type="NCBI Taxonomy" id="64838"/>
    <lineage>
        <taxon>Eukaryota</taxon>
        <taxon>Metazoa</taxon>
        <taxon>Ecdysozoa</taxon>
        <taxon>Arthropoda</taxon>
        <taxon>Hexapoda</taxon>
        <taxon>Insecta</taxon>
        <taxon>Pterygota</taxon>
        <taxon>Neoptera</taxon>
        <taxon>Endopterygota</taxon>
        <taxon>Hymenoptera</taxon>
        <taxon>Apocrita</taxon>
        <taxon>Ichneumonoidea</taxon>
        <taxon>Braconidae</taxon>
        <taxon>Opiinae</taxon>
        <taxon>Fopius</taxon>
    </lineage>
</organism>
<gene>
    <name evidence="4" type="primary">EFHA2_0</name>
    <name evidence="4" type="ORF">g.65133</name>
</gene>
<evidence type="ECO:0000256" key="2">
    <source>
        <dbReference type="ARBA" id="ARBA00022737"/>
    </source>
</evidence>
<reference evidence="4" key="1">
    <citation type="submission" date="2015-01" db="EMBL/GenBank/DDBJ databases">
        <title>Transcriptome Assembly of Fopius arisanus.</title>
        <authorList>
            <person name="Geib S."/>
        </authorList>
    </citation>
    <scope>NUCLEOTIDE SEQUENCE</scope>
</reference>
<keyword evidence="3" id="KW-0472">Membrane</keyword>
<dbReference type="PANTHER" id="PTHR12294:SF13">
    <property type="entry name" value="MITOCHONDRIAL CALCIUM UPTAKE 3, ISOFORM D"/>
    <property type="match status" value="1"/>
</dbReference>
<dbReference type="GO" id="GO:0005509">
    <property type="term" value="F:calcium ion binding"/>
    <property type="evidence" value="ECO:0007669"/>
    <property type="project" value="InterPro"/>
</dbReference>
<dbReference type="GO" id="GO:0036444">
    <property type="term" value="P:calcium import into the mitochondrion"/>
    <property type="evidence" value="ECO:0007669"/>
    <property type="project" value="TreeGrafter"/>
</dbReference>
<dbReference type="InterPro" id="IPR039800">
    <property type="entry name" value="MICU1/2/3"/>
</dbReference>
<sequence length="192" mass="22342">MASTSVLARKLYRLLRITRDLSTVKWNNHGNTGRIIKSGAGALAVGSAVFYISHKYNSENVVYAARPRKRDDELQKAVRLTMRERRFIKFASVEYDGQLYMTPQDFLDSVVESEPRPRQKRRCLSDKELEAITYSTPSPRYGGPHMFRGMKDKAHRILQILHDWNLIHLSNKFAVYGCILQRTEYFIQATWK</sequence>
<dbReference type="GO" id="GO:1990246">
    <property type="term" value="C:uniplex complex"/>
    <property type="evidence" value="ECO:0007669"/>
    <property type="project" value="TreeGrafter"/>
</dbReference>
<proteinExistence type="predicted"/>
<dbReference type="PANTHER" id="PTHR12294">
    <property type="entry name" value="EF HAND DOMAIN FAMILY A1,A2-RELATED"/>
    <property type="match status" value="1"/>
</dbReference>
<dbReference type="EMBL" id="GBYB01006038">
    <property type="protein sequence ID" value="JAG75805.1"/>
    <property type="molecule type" value="Transcribed_RNA"/>
</dbReference>
<protein>
    <submittedName>
        <fullName evidence="4">EFHA2_0 protein</fullName>
    </submittedName>
</protein>
<evidence type="ECO:0000256" key="3">
    <source>
        <dbReference type="ARBA" id="ARBA00023136"/>
    </source>
</evidence>